<evidence type="ECO:0000313" key="10">
    <source>
        <dbReference type="EMBL" id="KAL2280191.1"/>
    </source>
</evidence>
<evidence type="ECO:0000259" key="9">
    <source>
        <dbReference type="Pfam" id="PF00326"/>
    </source>
</evidence>
<evidence type="ECO:0000256" key="2">
    <source>
        <dbReference type="ARBA" id="ARBA00010040"/>
    </source>
</evidence>
<dbReference type="Pfam" id="PF00326">
    <property type="entry name" value="Peptidase_S9"/>
    <property type="match status" value="1"/>
</dbReference>
<evidence type="ECO:0000256" key="6">
    <source>
        <dbReference type="ARBA" id="ARBA00023180"/>
    </source>
</evidence>
<evidence type="ECO:0000256" key="7">
    <source>
        <dbReference type="ARBA" id="ARBA00032829"/>
    </source>
</evidence>
<dbReference type="SUPFAM" id="SSF82171">
    <property type="entry name" value="DPP6 N-terminal domain-like"/>
    <property type="match status" value="1"/>
</dbReference>
<dbReference type="InterPro" id="IPR001375">
    <property type="entry name" value="Peptidase_S9_cat"/>
</dbReference>
<dbReference type="InterPro" id="IPR029058">
    <property type="entry name" value="AB_hydrolase_fold"/>
</dbReference>
<dbReference type="Gene3D" id="3.40.50.1820">
    <property type="entry name" value="alpha/beta hydrolase"/>
    <property type="match status" value="1"/>
</dbReference>
<reference evidence="10 11" key="1">
    <citation type="submission" date="2024-03" db="EMBL/GenBank/DDBJ databases">
        <title>A high-quality draft genome sequence of Diaporthe vaccinii, a causative agent of upright dieback and viscid rot disease in cranberry plants.</title>
        <authorList>
            <person name="Sarrasin M."/>
            <person name="Lang B.F."/>
            <person name="Burger G."/>
        </authorList>
    </citation>
    <scope>NUCLEOTIDE SEQUENCE [LARGE SCALE GENOMIC DNA]</scope>
    <source>
        <strain evidence="10 11">IS7</strain>
    </source>
</reference>
<evidence type="ECO:0000313" key="11">
    <source>
        <dbReference type="Proteomes" id="UP001600888"/>
    </source>
</evidence>
<sequence length="743" mass="81158">MLTMLRVGTAALGLCLRALSLTPLESLSANQYAPAIPNPTGRFALVNGVNYTFDENSGFITGFIPFWNFLDLTTGHIWTWYLGNEISEVVFVGSRCTSILYINSSQTDVDGSIGLYTEDAASLETSSTLVATLPAPYAGLKAAQIKDGSIRFLLYAKANPDGSADNPTQAVDPVSIGGSSARVYDSTYVRVWDHWLTPQGNAVFGGTLKSGNGSYTFDGELTNYVTGICDVTCAESPRDSGSADPNDYDLAPDGSLVAFSTQDIHLPLANYSSSQIYAVPFDGTAADAVPVNPHDGSKYPEAQGLSSLPKFSPDGSKLLYLQSNSVTNGNDKTRIYVADISNTTSLSGSSTDFNITRLASDWDRSPLQILGWASDSKWIYAGAPDRGAGVLFAIPITAGDSYEPFNITYGSTVLGAYALPNNTLLVTDSKFWTPFDIYSVELDGSGTVQTYFEANKADPILAAAGLDSSTASWFYYSTNTSEIEQQAWVVYPENFEPSKKYPLALITHGGPEAASFNMWGFQGQFNFKVWANQGYVVVSPNPTRSWGWGQNLTDAAYGTWGSYIFWDIVKCWQHVKDNLPFVDVEHGIHAGASFGGYMSNWIQGQDFGRRFKALVTVEGLTLAQAQGATDFLGFPFHDFLGPINSTAFRPGNPYYDFNPLLYVENWATPHILVHNSRDYRLAESEGVMLFNLLQQNGVPSKLLSFPDEGHIVENPANQLVWYKEIFDFINHYSGAGQQRLQPY</sequence>
<feature type="chain" id="PRO_5045674109" description="Dipeptidyl-peptidase V" evidence="8">
    <location>
        <begin position="21"/>
        <end position="743"/>
    </location>
</feature>
<name>A0ABR4ECM0_9PEZI</name>
<keyword evidence="4 8" id="KW-0732">Signal</keyword>
<keyword evidence="5" id="KW-0378">Hydrolase</keyword>
<accession>A0ABR4ECM0</accession>
<evidence type="ECO:0000256" key="5">
    <source>
        <dbReference type="ARBA" id="ARBA00022801"/>
    </source>
</evidence>
<comment type="caution">
    <text evidence="10">The sequence shown here is derived from an EMBL/GenBank/DDBJ whole genome shotgun (WGS) entry which is preliminary data.</text>
</comment>
<evidence type="ECO:0000256" key="8">
    <source>
        <dbReference type="SAM" id="SignalP"/>
    </source>
</evidence>
<dbReference type="PANTHER" id="PTHR42776">
    <property type="entry name" value="SERINE PEPTIDASE S9 FAMILY MEMBER"/>
    <property type="match status" value="1"/>
</dbReference>
<organism evidence="10 11">
    <name type="scientific">Diaporthe vaccinii</name>
    <dbReference type="NCBI Taxonomy" id="105482"/>
    <lineage>
        <taxon>Eukaryota</taxon>
        <taxon>Fungi</taxon>
        <taxon>Dikarya</taxon>
        <taxon>Ascomycota</taxon>
        <taxon>Pezizomycotina</taxon>
        <taxon>Sordariomycetes</taxon>
        <taxon>Sordariomycetidae</taxon>
        <taxon>Diaporthales</taxon>
        <taxon>Diaporthaceae</taxon>
        <taxon>Diaporthe</taxon>
        <taxon>Diaporthe eres species complex</taxon>
    </lineage>
</organism>
<dbReference type="Proteomes" id="UP001600888">
    <property type="component" value="Unassembled WGS sequence"/>
</dbReference>
<keyword evidence="3" id="KW-0964">Secreted</keyword>
<evidence type="ECO:0000256" key="4">
    <source>
        <dbReference type="ARBA" id="ARBA00022729"/>
    </source>
</evidence>
<dbReference type="PANTHER" id="PTHR42776:SF11">
    <property type="entry name" value="DIPEPTIDYL-PEPTIDASE 5-RELATED"/>
    <property type="match status" value="1"/>
</dbReference>
<keyword evidence="11" id="KW-1185">Reference proteome</keyword>
<dbReference type="SUPFAM" id="SSF53474">
    <property type="entry name" value="alpha/beta-Hydrolases"/>
    <property type="match status" value="1"/>
</dbReference>
<feature type="signal peptide" evidence="8">
    <location>
        <begin position="1"/>
        <end position="20"/>
    </location>
</feature>
<feature type="domain" description="Peptidase S9 prolyl oligopeptidase catalytic" evidence="9">
    <location>
        <begin position="525"/>
        <end position="734"/>
    </location>
</feature>
<comment type="subcellular location">
    <subcellularLocation>
        <location evidence="1">Secreted</location>
    </subcellularLocation>
</comment>
<comment type="similarity">
    <text evidence="2">Belongs to the peptidase S9C family.</text>
</comment>
<evidence type="ECO:0000256" key="3">
    <source>
        <dbReference type="ARBA" id="ARBA00022525"/>
    </source>
</evidence>
<gene>
    <name evidence="10" type="ORF">FJTKL_12796</name>
</gene>
<protein>
    <recommendedName>
        <fullName evidence="7">Dipeptidyl-peptidase V</fullName>
    </recommendedName>
</protein>
<keyword evidence="6" id="KW-0325">Glycoprotein</keyword>
<dbReference type="EMBL" id="JBAWTH010000069">
    <property type="protein sequence ID" value="KAL2280191.1"/>
    <property type="molecule type" value="Genomic_DNA"/>
</dbReference>
<proteinExistence type="inferred from homology"/>
<evidence type="ECO:0000256" key="1">
    <source>
        <dbReference type="ARBA" id="ARBA00004613"/>
    </source>
</evidence>